<dbReference type="InterPro" id="IPR011761">
    <property type="entry name" value="ATP-grasp"/>
</dbReference>
<keyword evidence="3" id="KW-0547">Nucleotide-binding</keyword>
<dbReference type="Gene3D" id="3.30.470.20">
    <property type="entry name" value="ATP-grasp fold, B domain"/>
    <property type="match status" value="1"/>
</dbReference>
<organism evidence="5 6">
    <name type="scientific">Stigmatella ashevillensis</name>
    <dbReference type="NCBI Taxonomy" id="2995309"/>
    <lineage>
        <taxon>Bacteria</taxon>
        <taxon>Pseudomonadati</taxon>
        <taxon>Myxococcota</taxon>
        <taxon>Myxococcia</taxon>
        <taxon>Myxococcales</taxon>
        <taxon>Cystobacterineae</taxon>
        <taxon>Archangiaceae</taxon>
        <taxon>Stigmatella</taxon>
    </lineage>
</organism>
<dbReference type="InterPro" id="IPR011095">
    <property type="entry name" value="Dala_Dala_lig_C"/>
</dbReference>
<dbReference type="RefSeq" id="WP_272134504.1">
    <property type="nucleotide sequence ID" value="NZ_JAQNDM010000001.1"/>
</dbReference>
<protein>
    <submittedName>
        <fullName evidence="5">ATP-grasp domain-containing protein</fullName>
    </submittedName>
</protein>
<proteinExistence type="inferred from homology"/>
<reference evidence="5 6" key="1">
    <citation type="submission" date="2022-11" db="EMBL/GenBank/DDBJ databases">
        <title>Minimal conservation of predation-associated metabolite biosynthetic gene clusters underscores biosynthetic potential of Myxococcota including descriptions for ten novel species: Archangium lansinium sp. nov., Myxococcus landrumus sp. nov., Nannocystis bai.</title>
        <authorList>
            <person name="Ahearne A."/>
            <person name="Stevens C."/>
            <person name="Dowd S."/>
        </authorList>
    </citation>
    <scope>NUCLEOTIDE SEQUENCE [LARGE SCALE GENOMIC DNA]</scope>
    <source>
        <strain evidence="5 6">NCWAL01</strain>
    </source>
</reference>
<feature type="domain" description="ATP-grasp" evidence="4">
    <location>
        <begin position="108"/>
        <end position="318"/>
    </location>
</feature>
<comment type="similarity">
    <text evidence="1">Belongs to the D-alanine--D-alanine ligase family.</text>
</comment>
<comment type="caution">
    <text evidence="5">The sequence shown here is derived from an EMBL/GenBank/DDBJ whole genome shotgun (WGS) entry which is preliminary data.</text>
</comment>
<keyword evidence="6" id="KW-1185">Reference proteome</keyword>
<dbReference type="PANTHER" id="PTHR23132">
    <property type="entry name" value="D-ALANINE--D-ALANINE LIGASE"/>
    <property type="match status" value="1"/>
</dbReference>
<evidence type="ECO:0000256" key="2">
    <source>
        <dbReference type="ARBA" id="ARBA00022598"/>
    </source>
</evidence>
<sequence length="344" mass="38461">MPLPPSKIAILHYQLEGDPVDPVVLQVGESLRELGHEPRFISVSDRVFDILHEIERSGCDLVFNLCETFAEDYRLEVNVAALMEMARVRFTGSGTAGLLLAQDKILTKQLLEYHEIPTPDFATFDGITVETNGDLEFPLIVKPARSDASIGIGGKSLVNSWEQLTDRVREIRKELRDEALAEEFIKGREVYVGIIGTKDLPEILPIVELDFGNWDKNKPTISDREVKFGPETEGSPKLVIARDISPVLRQRVERAALLAYRGLKLQDYARIDLRISEEGDPYILEVNPNPYLEDKGELALAAREKGLTYTQLIGRILDSAGQRYGMMKKPAPTAQDYLTAPAMG</sequence>
<dbReference type="InterPro" id="IPR013815">
    <property type="entry name" value="ATP_grasp_subdomain_1"/>
</dbReference>
<evidence type="ECO:0000256" key="3">
    <source>
        <dbReference type="PROSITE-ProRule" id="PRU00409"/>
    </source>
</evidence>
<dbReference type="Gene3D" id="3.30.1490.20">
    <property type="entry name" value="ATP-grasp fold, A domain"/>
    <property type="match status" value="1"/>
</dbReference>
<name>A0ABT5D0S6_9BACT</name>
<dbReference type="Pfam" id="PF07478">
    <property type="entry name" value="Dala_Dala_lig_C"/>
    <property type="match status" value="1"/>
</dbReference>
<evidence type="ECO:0000256" key="1">
    <source>
        <dbReference type="ARBA" id="ARBA00010871"/>
    </source>
</evidence>
<gene>
    <name evidence="5" type="ORF">POL68_02175</name>
</gene>
<keyword evidence="2" id="KW-0436">Ligase</keyword>
<dbReference type="PROSITE" id="PS50975">
    <property type="entry name" value="ATP_GRASP"/>
    <property type="match status" value="1"/>
</dbReference>
<evidence type="ECO:0000313" key="5">
    <source>
        <dbReference type="EMBL" id="MDC0707265.1"/>
    </source>
</evidence>
<keyword evidence="3" id="KW-0067">ATP-binding</keyword>
<accession>A0ABT5D0S6</accession>
<dbReference type="EMBL" id="JAQNDM010000001">
    <property type="protein sequence ID" value="MDC0707265.1"/>
    <property type="molecule type" value="Genomic_DNA"/>
</dbReference>
<dbReference type="SUPFAM" id="SSF56059">
    <property type="entry name" value="Glutathione synthetase ATP-binding domain-like"/>
    <property type="match status" value="1"/>
</dbReference>
<dbReference type="PANTHER" id="PTHR23132:SF23">
    <property type="entry name" value="D-ALANINE--D-ALANINE LIGASE B"/>
    <property type="match status" value="1"/>
</dbReference>
<dbReference type="Proteomes" id="UP001221838">
    <property type="component" value="Unassembled WGS sequence"/>
</dbReference>
<evidence type="ECO:0000259" key="4">
    <source>
        <dbReference type="PROSITE" id="PS50975"/>
    </source>
</evidence>
<evidence type="ECO:0000313" key="6">
    <source>
        <dbReference type="Proteomes" id="UP001221838"/>
    </source>
</evidence>